<reference evidence="11 12" key="1">
    <citation type="journal article" date="2016" name="Sci. Rep.">
        <title>Metabolic traits of an uncultured archaeal lineage -MSBL1- from brine pools of the Red Sea.</title>
        <authorList>
            <person name="Mwirichia R."/>
            <person name="Alam I."/>
            <person name="Rashid M."/>
            <person name="Vinu M."/>
            <person name="Ba-Alawi W."/>
            <person name="Anthony Kamau A."/>
            <person name="Kamanda Ngugi D."/>
            <person name="Goker M."/>
            <person name="Klenk H.P."/>
            <person name="Bajic V."/>
            <person name="Stingl U."/>
        </authorList>
    </citation>
    <scope>NUCLEOTIDE SEQUENCE [LARGE SCALE GENOMIC DNA]</scope>
    <source>
        <strain evidence="11">SCGC-AAA259O05</strain>
    </source>
</reference>
<keyword evidence="3 10" id="KW-0963">Cytoplasm</keyword>
<dbReference type="NCBIfam" id="TIGR00467">
    <property type="entry name" value="lysS_arch"/>
    <property type="match status" value="1"/>
</dbReference>
<dbReference type="Gene3D" id="1.10.10.350">
    <property type="match status" value="1"/>
</dbReference>
<evidence type="ECO:0000256" key="4">
    <source>
        <dbReference type="ARBA" id="ARBA00022598"/>
    </source>
</evidence>
<dbReference type="EMBL" id="LHXV01000015">
    <property type="protein sequence ID" value="KXB01367.1"/>
    <property type="molecule type" value="Genomic_DNA"/>
</dbReference>
<dbReference type="InterPro" id="IPR002904">
    <property type="entry name" value="Lys-tRNA-ligase"/>
</dbReference>
<evidence type="ECO:0000256" key="8">
    <source>
        <dbReference type="ARBA" id="ARBA00023146"/>
    </source>
</evidence>
<dbReference type="PATRIC" id="fig|1698271.3.peg.370"/>
<dbReference type="InterPro" id="IPR014729">
    <property type="entry name" value="Rossmann-like_a/b/a_fold"/>
</dbReference>
<dbReference type="Gene3D" id="3.40.50.620">
    <property type="entry name" value="HUPs"/>
    <property type="match status" value="1"/>
</dbReference>
<evidence type="ECO:0000256" key="7">
    <source>
        <dbReference type="ARBA" id="ARBA00022917"/>
    </source>
</evidence>
<name>A0A133V4M4_9EURY</name>
<dbReference type="SUPFAM" id="SSF48163">
    <property type="entry name" value="An anticodon-binding domain of class I aminoacyl-tRNA synthetases"/>
    <property type="match status" value="1"/>
</dbReference>
<dbReference type="PROSITE" id="PS51257">
    <property type="entry name" value="PROKAR_LIPOPROTEIN"/>
    <property type="match status" value="1"/>
</dbReference>
<evidence type="ECO:0000256" key="2">
    <source>
        <dbReference type="ARBA" id="ARBA00005594"/>
    </source>
</evidence>
<comment type="caution">
    <text evidence="10">Lacks conserved residue(s) required for the propagation of feature annotation.</text>
</comment>
<sequence length="526" mass="61073">MHWVDRAAEKTREREVSDHVVASGTSISGCLHIGATPDILIADSIAKVLEKKGENAESVWYTDDIDPMRRVPWPLSEEEYERYLGMPYVEIPSPDSEHENFVDFFKKPFLESLERFGVDSVVYSSAEVYREGRLADQTRIALESSEEIRKILNEYRDVPLPEGWLPFDPICEECGRIATTRAYDWEDEHVYYKCEEADYVEGCGHEGVADYTRGEGKLTWRVEWPARWEMLGVTCEPFGKDHAAAGGSYDTGKLIAERVYDYDPPVPVPYEWISLRGEPMSSSKGRVFTPSEWLEVAEPELLRYFIFRSKAKKAKDFDPSYPLLDLYKEYRQLEDVYFGREEVKESREEQEKRIYELSQVGEVPDEYPQRVPFRLAVVLIQVAQDIDYAIDILRRKGVLEEPEEWEIDMANDRLRRARNWVEKYAPEQAKLKILDELPESSAERLSPRQKKCLSLLAEQISKKEFEPVEVHNRVYEIARNNDIEPVELFQAIYLVLLGQKSGPRVGNFLTALEDEFVVERFEEAAN</sequence>
<comment type="catalytic activity">
    <reaction evidence="9 10">
        <text>tRNA(Lys) + L-lysine + ATP = L-lysyl-tRNA(Lys) + AMP + diphosphate</text>
        <dbReference type="Rhea" id="RHEA:20792"/>
        <dbReference type="Rhea" id="RHEA-COMP:9696"/>
        <dbReference type="Rhea" id="RHEA-COMP:9697"/>
        <dbReference type="ChEBI" id="CHEBI:30616"/>
        <dbReference type="ChEBI" id="CHEBI:32551"/>
        <dbReference type="ChEBI" id="CHEBI:33019"/>
        <dbReference type="ChEBI" id="CHEBI:78442"/>
        <dbReference type="ChEBI" id="CHEBI:78529"/>
        <dbReference type="ChEBI" id="CHEBI:456215"/>
        <dbReference type="EC" id="6.1.1.6"/>
    </reaction>
</comment>
<dbReference type="InterPro" id="IPR020751">
    <property type="entry name" value="aa-tRNA-synth_I_codon-bd_sub2"/>
</dbReference>
<dbReference type="PANTHER" id="PTHR37940:SF1">
    <property type="entry name" value="LYSINE--TRNA LIGASE"/>
    <property type="match status" value="1"/>
</dbReference>
<evidence type="ECO:0000256" key="9">
    <source>
        <dbReference type="ARBA" id="ARBA00048573"/>
    </source>
</evidence>
<dbReference type="InterPro" id="IPR042078">
    <property type="entry name" value="Lys-tRNA-ligase_SC_fold"/>
</dbReference>
<comment type="caution">
    <text evidence="11">The sequence shown here is derived from an EMBL/GenBank/DDBJ whole genome shotgun (WGS) entry which is preliminary data.</text>
</comment>
<comment type="similarity">
    <text evidence="2 10">Belongs to the class-I aminoacyl-tRNA synthetase family.</text>
</comment>
<dbReference type="GO" id="GO:0005737">
    <property type="term" value="C:cytoplasm"/>
    <property type="evidence" value="ECO:0007669"/>
    <property type="project" value="UniProtKB-SubCell"/>
</dbReference>
<proteinExistence type="inferred from homology"/>
<dbReference type="GO" id="GO:0006430">
    <property type="term" value="P:lysyl-tRNA aminoacylation"/>
    <property type="evidence" value="ECO:0007669"/>
    <property type="project" value="UniProtKB-UniRule"/>
</dbReference>
<keyword evidence="6 10" id="KW-0067">ATP-binding</keyword>
<dbReference type="GO" id="GO:0000049">
    <property type="term" value="F:tRNA binding"/>
    <property type="evidence" value="ECO:0007669"/>
    <property type="project" value="InterPro"/>
</dbReference>
<evidence type="ECO:0000313" key="11">
    <source>
        <dbReference type="EMBL" id="KXB01367.1"/>
    </source>
</evidence>
<dbReference type="Pfam" id="PF01921">
    <property type="entry name" value="tRNA-synt_1f"/>
    <property type="match status" value="1"/>
</dbReference>
<evidence type="ECO:0000256" key="1">
    <source>
        <dbReference type="ARBA" id="ARBA00004496"/>
    </source>
</evidence>
<keyword evidence="8 10" id="KW-0030">Aminoacyl-tRNA synthetase</keyword>
<evidence type="ECO:0000256" key="3">
    <source>
        <dbReference type="ARBA" id="ARBA00022490"/>
    </source>
</evidence>
<comment type="subcellular location">
    <subcellularLocation>
        <location evidence="1 10">Cytoplasm</location>
    </subcellularLocation>
</comment>
<keyword evidence="4 10" id="KW-0436">Ligase</keyword>
<dbReference type="SUPFAM" id="SSF52374">
    <property type="entry name" value="Nucleotidylyl transferase"/>
    <property type="match status" value="1"/>
</dbReference>
<gene>
    <name evidence="10" type="primary">lysS</name>
    <name evidence="11" type="ORF">AKJ41_01795</name>
</gene>
<keyword evidence="7 10" id="KW-0648">Protein biosynthesis</keyword>
<organism evidence="11 12">
    <name type="scientific">candidate division MSBL1 archaeon SCGC-AAA259O05</name>
    <dbReference type="NCBI Taxonomy" id="1698271"/>
    <lineage>
        <taxon>Archaea</taxon>
        <taxon>Methanobacteriati</taxon>
        <taxon>Methanobacteriota</taxon>
        <taxon>candidate division MSBL1</taxon>
    </lineage>
</organism>
<feature type="short sequence motif" description="'KMSKS' region" evidence="10">
    <location>
        <begin position="279"/>
        <end position="283"/>
    </location>
</feature>
<protein>
    <recommendedName>
        <fullName evidence="10">Lysine--tRNA ligase</fullName>
        <ecNumber evidence="10">6.1.1.6</ecNumber>
    </recommendedName>
    <alternativeName>
        <fullName evidence="10">Lysyl-tRNA synthetase</fullName>
        <shortName evidence="10">LysRS</shortName>
    </alternativeName>
</protein>
<evidence type="ECO:0000313" key="12">
    <source>
        <dbReference type="Proteomes" id="UP000070344"/>
    </source>
</evidence>
<dbReference type="Gene3D" id="6.10.20.10">
    <property type="entry name" value="Lysine tRNA ligase, stem contact fold domain"/>
    <property type="match status" value="1"/>
</dbReference>
<dbReference type="HAMAP" id="MF_00177">
    <property type="entry name" value="Lys_tRNA_synth_class1"/>
    <property type="match status" value="1"/>
</dbReference>
<evidence type="ECO:0000256" key="5">
    <source>
        <dbReference type="ARBA" id="ARBA00022741"/>
    </source>
</evidence>
<evidence type="ECO:0000256" key="6">
    <source>
        <dbReference type="ARBA" id="ARBA00022840"/>
    </source>
</evidence>
<dbReference type="GO" id="GO:0005524">
    <property type="term" value="F:ATP binding"/>
    <property type="evidence" value="ECO:0007669"/>
    <property type="project" value="UniProtKB-UniRule"/>
</dbReference>
<dbReference type="InterPro" id="IPR008925">
    <property type="entry name" value="aa_tRNA-synth_I_cd-bd_sf"/>
</dbReference>
<dbReference type="GO" id="GO:0004824">
    <property type="term" value="F:lysine-tRNA ligase activity"/>
    <property type="evidence" value="ECO:0007669"/>
    <property type="project" value="UniProtKB-UniRule"/>
</dbReference>
<dbReference type="AlphaFoldDB" id="A0A133V4M4"/>
<keyword evidence="5 10" id="KW-0547">Nucleotide-binding</keyword>
<keyword evidence="12" id="KW-1185">Reference proteome</keyword>
<dbReference type="EC" id="6.1.1.6" evidence="10"/>
<accession>A0A133V4M4</accession>
<evidence type="ECO:0000256" key="10">
    <source>
        <dbReference type="HAMAP-Rule" id="MF_00177"/>
    </source>
</evidence>
<dbReference type="Proteomes" id="UP000070344">
    <property type="component" value="Unassembled WGS sequence"/>
</dbReference>
<dbReference type="Gene3D" id="1.10.10.770">
    <property type="match status" value="1"/>
</dbReference>
<dbReference type="PANTHER" id="PTHR37940">
    <property type="entry name" value="LYSINE--TRNA LIGASE"/>
    <property type="match status" value="1"/>
</dbReference>